<dbReference type="GO" id="GO:0030246">
    <property type="term" value="F:carbohydrate binding"/>
    <property type="evidence" value="ECO:0007669"/>
    <property type="project" value="InterPro"/>
</dbReference>
<dbReference type="SUPFAM" id="SSF49452">
    <property type="entry name" value="Starch-binding domain-like"/>
    <property type="match status" value="1"/>
</dbReference>
<proteinExistence type="predicted"/>
<sequence length="950" mass="106898">MSKVCYLKNTSILEFLNFMRYTKTLLLFFALILFANNVVYSQTRDHRVRGALVDSIRNEVVQFATAALIRKGEEQPSKYALSDTEGKFEITGVPSGEYRLKVEFMGYTTVEKNIVVGSQRVIDLGYINMMEQVNLLDQVVVTALGNPVIVKKDTIEYNAGSFKSTDSDMLEELLKKLPGVEVDADGKITANGKEITKIMIDGKTFFLDDPSLATKNLPAKIVDKVRVVERQSEQARFTGIDDGNEETVIDLSIRPGMMNGWFGNITGGYGSEERYQTAGMVGNFTERHQISVIANGNNTNNRAFSDIAGDMMRSMRGSMGGGGGGIRVGGTTLNFGGNGITTSWMGGVNANTESKNGNFKIGGNYFYGSTDNLAKGIRARQNFLTDSSFFNRDTTTSNNISDGHRVAMEMEWNISEKTSILFRPNVSLGYGSFREENRYSTQGLYGTKINDGNSLSTGDNESQSLGGDLLFRQRLGKPGRTFSVNFTYSYSNNDLDGSNKSETNRYGSNIVRNVIDQRFDLNNNSYSLGARASYTEPLGRNFYLELAYRYNLSVNNSEKNSYDFNTVTGKYDLFDEEYSNIYKNTFVNQRAEVNIRKNEEKYSYTLGFNVQPSSTESMGDTTILSRSVVNFSPSAQFDYNFSDVKTIRVSYRGNTNQPSISQLQPVPDNSNPLFIPLGNPDLMPEFNHRLWVDFRNNERGTFRSLNMRLGANYTMDKIVNMNWYDEGGVRYSKPVNEDGVYSVFSNLMYNTPIKKSKFYFMSNTRLSLNNGVNYSNQVRNKTTSISLSEMLRLTYRGEKLEASAGGRASYSYAWYTIENNIKPATWNNSVSLYLNWTLPAGFNVVSDLNHMFYIGYEEGMNEPSTVWNAEFSKLLFKNMGTLSFKVYDILDQSRNIWRNTTDNYIEDIQNNTLGQYFMLSLTFRFGTFGGSSSGSRGSGRGMMPGGHRRF</sequence>
<dbReference type="InterPro" id="IPR013784">
    <property type="entry name" value="Carb-bd-like_fold"/>
</dbReference>
<comment type="caution">
    <text evidence="3">The sequence shown here is derived from an EMBL/GenBank/DDBJ whole genome shotgun (WGS) entry which is preliminary data.</text>
</comment>
<feature type="domain" description="Outer membrane protein beta-barrel" evidence="2">
    <location>
        <begin position="808"/>
        <end position="923"/>
    </location>
</feature>
<dbReference type="Gene3D" id="2.60.40.1120">
    <property type="entry name" value="Carboxypeptidase-like, regulatory domain"/>
    <property type="match status" value="1"/>
</dbReference>
<feature type="domain" description="Outer membrane protein beta-barrel" evidence="2">
    <location>
        <begin position="474"/>
        <end position="795"/>
    </location>
</feature>
<dbReference type="Pfam" id="PF14905">
    <property type="entry name" value="OMP_b-brl_3"/>
    <property type="match status" value="2"/>
</dbReference>
<name>A0A644XSF8_9ZZZZ</name>
<dbReference type="EMBL" id="VSSQ01003104">
    <property type="protein sequence ID" value="MPM19075.1"/>
    <property type="molecule type" value="Genomic_DNA"/>
</dbReference>
<dbReference type="AlphaFoldDB" id="A0A644XSF8"/>
<dbReference type="Pfam" id="PF13715">
    <property type="entry name" value="CarbopepD_reg_2"/>
    <property type="match status" value="1"/>
</dbReference>
<dbReference type="SUPFAM" id="SSF56935">
    <property type="entry name" value="Porins"/>
    <property type="match status" value="1"/>
</dbReference>
<evidence type="ECO:0000313" key="3">
    <source>
        <dbReference type="EMBL" id="MPM19075.1"/>
    </source>
</evidence>
<organism evidence="3">
    <name type="scientific">bioreactor metagenome</name>
    <dbReference type="NCBI Taxonomy" id="1076179"/>
    <lineage>
        <taxon>unclassified sequences</taxon>
        <taxon>metagenomes</taxon>
        <taxon>ecological metagenomes</taxon>
    </lineage>
</organism>
<gene>
    <name evidence="3" type="ORF">SDC9_65493</name>
</gene>
<evidence type="ECO:0000259" key="2">
    <source>
        <dbReference type="Pfam" id="PF14905"/>
    </source>
</evidence>
<protein>
    <recommendedName>
        <fullName evidence="2">Outer membrane protein beta-barrel domain-containing protein</fullName>
    </recommendedName>
</protein>
<reference evidence="3" key="1">
    <citation type="submission" date="2019-08" db="EMBL/GenBank/DDBJ databases">
        <authorList>
            <person name="Kucharzyk K."/>
            <person name="Murdoch R.W."/>
            <person name="Higgins S."/>
            <person name="Loffler F."/>
        </authorList>
    </citation>
    <scope>NUCLEOTIDE SEQUENCE</scope>
</reference>
<evidence type="ECO:0000256" key="1">
    <source>
        <dbReference type="SAM" id="MobiDB-lite"/>
    </source>
</evidence>
<dbReference type="InterPro" id="IPR041700">
    <property type="entry name" value="OMP_b-brl_3"/>
</dbReference>
<feature type="region of interest" description="Disordered" evidence="1">
    <location>
        <begin position="931"/>
        <end position="950"/>
    </location>
</feature>
<feature type="compositionally biased region" description="Gly residues" evidence="1">
    <location>
        <begin position="931"/>
        <end position="944"/>
    </location>
</feature>
<accession>A0A644XSF8</accession>